<evidence type="ECO:0000313" key="1">
    <source>
        <dbReference type="EMBL" id="OGF27088.1"/>
    </source>
</evidence>
<gene>
    <name evidence="1" type="ORF">A2227_04340</name>
</gene>
<protein>
    <submittedName>
        <fullName evidence="1">Uncharacterized protein</fullName>
    </submittedName>
</protein>
<comment type="caution">
    <text evidence="1">The sequence shown here is derived from an EMBL/GenBank/DDBJ whole genome shotgun (WGS) entry which is preliminary data.</text>
</comment>
<dbReference type="Proteomes" id="UP000178367">
    <property type="component" value="Unassembled WGS sequence"/>
</dbReference>
<organism evidence="1 2">
    <name type="scientific">Candidatus Falkowbacteria bacterium RIFOXYA2_FULL_47_19</name>
    <dbReference type="NCBI Taxonomy" id="1797994"/>
    <lineage>
        <taxon>Bacteria</taxon>
        <taxon>Candidatus Falkowiibacteriota</taxon>
    </lineage>
</organism>
<reference evidence="1 2" key="1">
    <citation type="journal article" date="2016" name="Nat. Commun.">
        <title>Thousands of microbial genomes shed light on interconnected biogeochemical processes in an aquifer system.</title>
        <authorList>
            <person name="Anantharaman K."/>
            <person name="Brown C.T."/>
            <person name="Hug L.A."/>
            <person name="Sharon I."/>
            <person name="Castelle C.J."/>
            <person name="Probst A.J."/>
            <person name="Thomas B.C."/>
            <person name="Singh A."/>
            <person name="Wilkins M.J."/>
            <person name="Karaoz U."/>
            <person name="Brodie E.L."/>
            <person name="Williams K.H."/>
            <person name="Hubbard S.S."/>
            <person name="Banfield J.F."/>
        </authorList>
    </citation>
    <scope>NUCLEOTIDE SEQUENCE [LARGE SCALE GENOMIC DNA]</scope>
</reference>
<proteinExistence type="predicted"/>
<name>A0A1F5SK31_9BACT</name>
<evidence type="ECO:0000313" key="2">
    <source>
        <dbReference type="Proteomes" id="UP000178367"/>
    </source>
</evidence>
<accession>A0A1F5SK31</accession>
<dbReference type="AlphaFoldDB" id="A0A1F5SK31"/>
<dbReference type="EMBL" id="MFGB01000010">
    <property type="protein sequence ID" value="OGF27088.1"/>
    <property type="molecule type" value="Genomic_DNA"/>
</dbReference>
<sequence length="70" mass="8134">MKRGFNSFFLIINKEKKGLKFGSEENFTPYYHYKGNFLEPLIAVLYDVRICPPLLAGNGCPEILLQNFFQ</sequence>